<dbReference type="PANTHER" id="PTHR35848">
    <property type="entry name" value="OXALATE-BINDING PROTEIN"/>
    <property type="match status" value="1"/>
</dbReference>
<feature type="signal peptide" evidence="4">
    <location>
        <begin position="1"/>
        <end position="27"/>
    </location>
</feature>
<feature type="binding site" evidence="3">
    <location>
        <position position="130"/>
    </location>
    <ligand>
        <name>Mn(2+)</name>
        <dbReference type="ChEBI" id="CHEBI:29035"/>
        <label>1</label>
    </ligand>
</feature>
<dbReference type="STRING" id="1120923.SAMN02746095_03821"/>
<comment type="caution">
    <text evidence="6">The sequence shown here is derived from an EMBL/GenBank/DDBJ whole genome shotgun (WGS) entry which is preliminary data.</text>
</comment>
<dbReference type="InterPro" id="IPR006045">
    <property type="entry name" value="Cupin_1"/>
</dbReference>
<dbReference type="RefSeq" id="WP_048880348.1">
    <property type="nucleotide sequence ID" value="NZ_BANC01000127.1"/>
</dbReference>
<feature type="binding site" evidence="3">
    <location>
        <position position="356"/>
    </location>
    <ligand>
        <name>Mn(2+)</name>
        <dbReference type="ChEBI" id="CHEBI:29035"/>
        <label>2</label>
    </ligand>
</feature>
<dbReference type="SUPFAM" id="SSF51182">
    <property type="entry name" value="RmlC-like cupins"/>
    <property type="match status" value="1"/>
</dbReference>
<dbReference type="OrthoDB" id="1973590at2"/>
<dbReference type="InterPro" id="IPR051610">
    <property type="entry name" value="GPI/OXD"/>
</dbReference>
<protein>
    <submittedName>
        <fullName evidence="6">Glucose-6-phosphate isomerase/oxalate decarboxylase OxdC</fullName>
    </submittedName>
</protein>
<keyword evidence="7" id="KW-1185">Reference proteome</keyword>
<dbReference type="InterPro" id="IPR006311">
    <property type="entry name" value="TAT_signal"/>
</dbReference>
<accession>A0A0D6PMD3</accession>
<dbReference type="GO" id="GO:0016853">
    <property type="term" value="F:isomerase activity"/>
    <property type="evidence" value="ECO:0007669"/>
    <property type="project" value="UniProtKB-KW"/>
</dbReference>
<name>A0A0D6PMD3_9PROT</name>
<dbReference type="InterPro" id="IPR014710">
    <property type="entry name" value="RmlC-like_jellyroll"/>
</dbReference>
<keyword evidence="6" id="KW-0413">Isomerase</keyword>
<comment type="cofactor">
    <cofactor evidence="3">
        <name>Mn(2+)</name>
        <dbReference type="ChEBI" id="CHEBI:29035"/>
    </cofactor>
    <text evidence="3">Binds 2 manganese ions per subunit.</text>
</comment>
<evidence type="ECO:0000313" key="6">
    <source>
        <dbReference type="EMBL" id="GAN81964.1"/>
    </source>
</evidence>
<dbReference type="PROSITE" id="PS51318">
    <property type="entry name" value="TAT"/>
    <property type="match status" value="1"/>
</dbReference>
<feature type="binding site" evidence="3">
    <location>
        <position position="134"/>
    </location>
    <ligand>
        <name>Mn(2+)</name>
        <dbReference type="ChEBI" id="CHEBI:29035"/>
        <label>1</label>
    </ligand>
</feature>
<evidence type="ECO:0000256" key="4">
    <source>
        <dbReference type="SAM" id="SignalP"/>
    </source>
</evidence>
<evidence type="ECO:0000313" key="7">
    <source>
        <dbReference type="Proteomes" id="UP000032668"/>
    </source>
</evidence>
<dbReference type="PANTHER" id="PTHR35848:SF9">
    <property type="entry name" value="SLL1358 PROTEIN"/>
    <property type="match status" value="1"/>
</dbReference>
<reference evidence="6 7" key="1">
    <citation type="submission" date="2012-11" db="EMBL/GenBank/DDBJ databases">
        <title>Whole genome sequence of Acidocella aminolytica 101 = DSM 11237.</title>
        <authorList>
            <person name="Azuma Y."/>
            <person name="Higashiura N."/>
            <person name="Hirakawa H."/>
            <person name="Matsushita K."/>
        </authorList>
    </citation>
    <scope>NUCLEOTIDE SEQUENCE [LARGE SCALE GENOMIC DNA]</scope>
    <source>
        <strain evidence="7">101 / DSM 11237</strain>
    </source>
</reference>
<feature type="binding site" evidence="3">
    <location>
        <position position="317"/>
    </location>
    <ligand>
        <name>Mn(2+)</name>
        <dbReference type="ChEBI" id="CHEBI:29035"/>
        <label>2</label>
    </ligand>
</feature>
<dbReference type="InterPro" id="IPR017774">
    <property type="entry name" value="Bicupin_oxalate_deCO2ase/Oxase"/>
</dbReference>
<evidence type="ECO:0000256" key="3">
    <source>
        <dbReference type="PIRSR" id="PIRSR617774-2"/>
    </source>
</evidence>
<dbReference type="GO" id="GO:0033609">
    <property type="term" value="P:oxalate metabolic process"/>
    <property type="evidence" value="ECO:0007669"/>
    <property type="project" value="InterPro"/>
</dbReference>
<evidence type="ECO:0000256" key="2">
    <source>
        <dbReference type="PIRSR" id="PIRSR617774-1"/>
    </source>
</evidence>
<dbReference type="Pfam" id="PF00190">
    <property type="entry name" value="Cupin_1"/>
    <property type="match status" value="2"/>
</dbReference>
<keyword evidence="4" id="KW-0732">Signal</keyword>
<dbReference type="CDD" id="cd20304">
    <property type="entry name" value="cupin_OxDC_N"/>
    <property type="match status" value="1"/>
</dbReference>
<dbReference type="Proteomes" id="UP000032668">
    <property type="component" value="Unassembled WGS sequence"/>
</dbReference>
<dbReference type="NCBIfam" id="TIGR03404">
    <property type="entry name" value="bicupin_oxalic"/>
    <property type="match status" value="1"/>
</dbReference>
<dbReference type="Gene3D" id="2.60.120.10">
    <property type="entry name" value="Jelly Rolls"/>
    <property type="match status" value="2"/>
</dbReference>
<dbReference type="SMART" id="SM00835">
    <property type="entry name" value="Cupin_1"/>
    <property type="match status" value="2"/>
</dbReference>
<dbReference type="InterPro" id="IPR011051">
    <property type="entry name" value="RmlC_Cupin_sf"/>
</dbReference>
<feature type="binding site" evidence="3">
    <location>
        <position position="128"/>
    </location>
    <ligand>
        <name>Mn(2+)</name>
        <dbReference type="ChEBI" id="CHEBI:29035"/>
        <label>1</label>
    </ligand>
</feature>
<feature type="binding site" evidence="3">
    <location>
        <position position="173"/>
    </location>
    <ligand>
        <name>Mn(2+)</name>
        <dbReference type="ChEBI" id="CHEBI:29035"/>
        <label>1</label>
    </ligand>
</feature>
<feature type="chain" id="PRO_5010190204" evidence="4">
    <location>
        <begin position="28"/>
        <end position="418"/>
    </location>
</feature>
<dbReference type="GO" id="GO:0046872">
    <property type="term" value="F:metal ion binding"/>
    <property type="evidence" value="ECO:0007669"/>
    <property type="project" value="UniProtKB-KW"/>
</dbReference>
<keyword evidence="1 3" id="KW-0479">Metal-binding</keyword>
<feature type="domain" description="Cupin type-1" evidence="5">
    <location>
        <begin position="85"/>
        <end position="226"/>
    </location>
</feature>
<feature type="active site" description="Proton donor" evidence="2">
    <location>
        <position position="370"/>
    </location>
</feature>
<dbReference type="EMBL" id="BANC01000127">
    <property type="protein sequence ID" value="GAN81964.1"/>
    <property type="molecule type" value="Genomic_DNA"/>
</dbReference>
<organism evidence="6 7">
    <name type="scientific">Acidocella aminolytica 101 = DSM 11237</name>
    <dbReference type="NCBI Taxonomy" id="1120923"/>
    <lineage>
        <taxon>Bacteria</taxon>
        <taxon>Pseudomonadati</taxon>
        <taxon>Pseudomonadota</taxon>
        <taxon>Alphaproteobacteria</taxon>
        <taxon>Acetobacterales</taxon>
        <taxon>Acidocellaceae</taxon>
        <taxon>Acidocella</taxon>
    </lineage>
</organism>
<feature type="binding site" evidence="3">
    <location>
        <position position="312"/>
    </location>
    <ligand>
        <name>Mn(2+)</name>
        <dbReference type="ChEBI" id="CHEBI:29035"/>
        <label>2</label>
    </ligand>
</feature>
<feature type="binding site" evidence="3">
    <location>
        <position position="310"/>
    </location>
    <ligand>
        <name>Mn(2+)</name>
        <dbReference type="ChEBI" id="CHEBI:29035"/>
        <label>2</label>
    </ligand>
</feature>
<feature type="domain" description="Cupin type-1" evidence="5">
    <location>
        <begin position="264"/>
        <end position="406"/>
    </location>
</feature>
<keyword evidence="3" id="KW-0464">Manganese</keyword>
<proteinExistence type="predicted"/>
<gene>
    <name evidence="6" type="ORF">Aam_129_004</name>
</gene>
<dbReference type="CDD" id="cd20305">
    <property type="entry name" value="cupin_OxDC_C"/>
    <property type="match status" value="1"/>
</dbReference>
<evidence type="ECO:0000259" key="5">
    <source>
        <dbReference type="SMART" id="SM00835"/>
    </source>
</evidence>
<dbReference type="AlphaFoldDB" id="A0A0D6PMD3"/>
<evidence type="ECO:0000256" key="1">
    <source>
        <dbReference type="ARBA" id="ARBA00022723"/>
    </source>
</evidence>
<sequence>MSRFSRRKILAAGAAGGAITATAAAQAAGVFGNPDNPPEGKMNVTNPNAFVDPGPQNPAMANQMPAFLNPPPTDVGGMPMFWSSFNIAPKRVQDGGWARQVTTADFPISVDIAGVNMRLGSGGIRELHWHQQAEWSIMTYGKCRVTAVDQNGHAFVADVQAGDLWYFPAGVPHSLQGLGPDGCEFVLCFDNGAASEDNTLLVTDWFAHTPPDILAKNFGVPQSAFENIPLHQRWIFQGKEPGSLASDIAEITPDAGAPPNPFVFHLSTMKPNQQTKSGMVQIADSTNFKASTTIAAAMVTVKPGGMRAMHWHPTADEWQYYLKGQARMTVFNTGPQAITANFNPGDVGYVKKNFGHYIENTGSDELVFLEVFRSDKYAEVTLMNWLAHTPKAMVEQTLNLSAETISHFARKVEDILPS</sequence>